<feature type="region of interest" description="Disordered" evidence="1">
    <location>
        <begin position="1"/>
        <end position="45"/>
    </location>
</feature>
<dbReference type="EMBL" id="JTDE01000433">
    <property type="protein sequence ID" value="KAF7261263.1"/>
    <property type="molecule type" value="Genomic_DNA"/>
</dbReference>
<accession>A0A8S9Z772</accession>
<organism evidence="2 3">
    <name type="scientific">Paragonimus skrjabini miyazakii</name>
    <dbReference type="NCBI Taxonomy" id="59628"/>
    <lineage>
        <taxon>Eukaryota</taxon>
        <taxon>Metazoa</taxon>
        <taxon>Spiralia</taxon>
        <taxon>Lophotrochozoa</taxon>
        <taxon>Platyhelminthes</taxon>
        <taxon>Trematoda</taxon>
        <taxon>Digenea</taxon>
        <taxon>Plagiorchiida</taxon>
        <taxon>Troglotremata</taxon>
        <taxon>Troglotrematidae</taxon>
        <taxon>Paragonimus</taxon>
    </lineage>
</organism>
<name>A0A8S9Z772_9TREM</name>
<evidence type="ECO:0000313" key="3">
    <source>
        <dbReference type="Proteomes" id="UP000822476"/>
    </source>
</evidence>
<keyword evidence="3" id="KW-1185">Reference proteome</keyword>
<proteinExistence type="predicted"/>
<gene>
    <name evidence="2" type="ORF">EG68_01279</name>
</gene>
<feature type="compositionally biased region" description="Polar residues" evidence="1">
    <location>
        <begin position="29"/>
        <end position="45"/>
    </location>
</feature>
<feature type="compositionally biased region" description="Basic and acidic residues" evidence="1">
    <location>
        <begin position="1"/>
        <end position="12"/>
    </location>
</feature>
<reference evidence="2" key="1">
    <citation type="submission" date="2019-07" db="EMBL/GenBank/DDBJ databases">
        <title>Annotation for the trematode Paragonimus miyazaki's.</title>
        <authorList>
            <person name="Choi Y.-J."/>
        </authorList>
    </citation>
    <scope>NUCLEOTIDE SEQUENCE</scope>
    <source>
        <strain evidence="2">Japan</strain>
    </source>
</reference>
<evidence type="ECO:0000313" key="2">
    <source>
        <dbReference type="EMBL" id="KAF7261263.1"/>
    </source>
</evidence>
<protein>
    <submittedName>
        <fullName evidence="2">Uncharacterized protein</fullName>
    </submittedName>
</protein>
<sequence>MYGLARKSEPVRNHCRRRSDLLQIENEQEAGTTGVASHHQSNCER</sequence>
<dbReference type="AlphaFoldDB" id="A0A8S9Z772"/>
<dbReference type="Proteomes" id="UP000822476">
    <property type="component" value="Unassembled WGS sequence"/>
</dbReference>
<evidence type="ECO:0000256" key="1">
    <source>
        <dbReference type="SAM" id="MobiDB-lite"/>
    </source>
</evidence>
<comment type="caution">
    <text evidence="2">The sequence shown here is derived from an EMBL/GenBank/DDBJ whole genome shotgun (WGS) entry which is preliminary data.</text>
</comment>